<feature type="compositionally biased region" description="Basic and acidic residues" evidence="1">
    <location>
        <begin position="1"/>
        <end position="11"/>
    </location>
</feature>
<protein>
    <submittedName>
        <fullName evidence="2">Uncharacterized protein</fullName>
    </submittedName>
</protein>
<evidence type="ECO:0000313" key="3">
    <source>
        <dbReference type="Proteomes" id="UP001165065"/>
    </source>
</evidence>
<keyword evidence="3" id="KW-1185">Reference proteome</keyword>
<dbReference type="EMBL" id="BRYA01000159">
    <property type="protein sequence ID" value="GMI41878.1"/>
    <property type="molecule type" value="Genomic_DNA"/>
</dbReference>
<feature type="compositionally biased region" description="Low complexity" evidence="1">
    <location>
        <begin position="148"/>
        <end position="162"/>
    </location>
</feature>
<dbReference type="Proteomes" id="UP001165065">
    <property type="component" value="Unassembled WGS sequence"/>
</dbReference>
<feature type="region of interest" description="Disordered" evidence="1">
    <location>
        <begin position="148"/>
        <end position="171"/>
    </location>
</feature>
<proteinExistence type="predicted"/>
<feature type="compositionally biased region" description="Basic residues" evidence="1">
    <location>
        <begin position="12"/>
        <end position="23"/>
    </location>
</feature>
<organism evidence="2 3">
    <name type="scientific">Triparma columacea</name>
    <dbReference type="NCBI Taxonomy" id="722753"/>
    <lineage>
        <taxon>Eukaryota</taxon>
        <taxon>Sar</taxon>
        <taxon>Stramenopiles</taxon>
        <taxon>Ochrophyta</taxon>
        <taxon>Bolidophyceae</taxon>
        <taxon>Parmales</taxon>
        <taxon>Triparmaceae</taxon>
        <taxon>Triparma</taxon>
    </lineage>
</organism>
<accession>A0A9W7LAJ1</accession>
<sequence>MAIKSKGDKTNRQRKIAQRKHMKEVKSPHSKPLPHPTSRSGQGDHRSLGPSSLLSKRFQQMNRFLDKIALKNGWTKVSEGMSASSVRYERVSSLQRLSVEVNHVTSVVKFSINRSTLSRKRVDWFHLERIFTSPTLDTFCGRPVADSSSIDPSILPPTSSSLYDDDSEDSDIDGTVEDMESMMSTSFSLRPTVSEIDDLAESWTLNPTPTYRTYNSWSTWSLTDRLRFLLYDEDWDNLRVEFQKLDRESNNNATLEDFMREHSEFQDPSTISSFFSLCVSSCSPSPIPSSSSSSSSSDQNPPPCCDFMAYVIARGEHDSSGNVYDNNEWDMREEIFLTSYQEAVNNPKITEEELELLGLKVGLDDVLEGEL</sequence>
<name>A0A9W7LAJ1_9STRA</name>
<dbReference type="AlphaFoldDB" id="A0A9W7LAJ1"/>
<comment type="caution">
    <text evidence="2">The sequence shown here is derived from an EMBL/GenBank/DDBJ whole genome shotgun (WGS) entry which is preliminary data.</text>
</comment>
<feature type="region of interest" description="Disordered" evidence="1">
    <location>
        <begin position="1"/>
        <end position="51"/>
    </location>
</feature>
<dbReference type="OrthoDB" id="197164at2759"/>
<evidence type="ECO:0000256" key="1">
    <source>
        <dbReference type="SAM" id="MobiDB-lite"/>
    </source>
</evidence>
<gene>
    <name evidence="2" type="ORF">TrCOL_g339</name>
</gene>
<evidence type="ECO:0000313" key="2">
    <source>
        <dbReference type="EMBL" id="GMI41878.1"/>
    </source>
</evidence>
<reference evidence="3" key="1">
    <citation type="journal article" date="2023" name="Commun. Biol.">
        <title>Genome analysis of Parmales, the sister group of diatoms, reveals the evolutionary specialization of diatoms from phago-mixotrophs to photoautotrophs.</title>
        <authorList>
            <person name="Ban H."/>
            <person name="Sato S."/>
            <person name="Yoshikawa S."/>
            <person name="Yamada K."/>
            <person name="Nakamura Y."/>
            <person name="Ichinomiya M."/>
            <person name="Sato N."/>
            <person name="Blanc-Mathieu R."/>
            <person name="Endo H."/>
            <person name="Kuwata A."/>
            <person name="Ogata H."/>
        </authorList>
    </citation>
    <scope>NUCLEOTIDE SEQUENCE [LARGE SCALE GENOMIC DNA]</scope>
</reference>